<dbReference type="Gene3D" id="3.30.450.20">
    <property type="entry name" value="PAS domain"/>
    <property type="match status" value="1"/>
</dbReference>
<dbReference type="Pfam" id="PF08348">
    <property type="entry name" value="PAS_6"/>
    <property type="match status" value="1"/>
</dbReference>
<dbReference type="RefSeq" id="WP_256211368.1">
    <property type="nucleotide sequence ID" value="NZ_FOQK01000022.1"/>
</dbReference>
<gene>
    <name evidence="3" type="ORF">SAMN04487861_12258</name>
</gene>
<accession>A0A1I3GIF8</accession>
<dbReference type="InterPro" id="IPR039446">
    <property type="entry name" value="DauR-like"/>
</dbReference>
<proteinExistence type="predicted"/>
<feature type="domain" description="YheO-like" evidence="1">
    <location>
        <begin position="5"/>
        <end position="75"/>
    </location>
</feature>
<evidence type="ECO:0000259" key="1">
    <source>
        <dbReference type="Pfam" id="PF08348"/>
    </source>
</evidence>
<name>A0A1I3GIF8_SELRU</name>
<organism evidence="3 4">
    <name type="scientific">Selenomonas ruminantium</name>
    <dbReference type="NCBI Taxonomy" id="971"/>
    <lineage>
        <taxon>Bacteria</taxon>
        <taxon>Bacillati</taxon>
        <taxon>Bacillota</taxon>
        <taxon>Negativicutes</taxon>
        <taxon>Selenomonadales</taxon>
        <taxon>Selenomonadaceae</taxon>
        <taxon>Selenomonas</taxon>
    </lineage>
</organism>
<dbReference type="Pfam" id="PF13309">
    <property type="entry name" value="HTH_22"/>
    <property type="match status" value="1"/>
</dbReference>
<dbReference type="EMBL" id="FOQK01000022">
    <property type="protein sequence ID" value="SFI23268.1"/>
    <property type="molecule type" value="Genomic_DNA"/>
</dbReference>
<evidence type="ECO:0000259" key="2">
    <source>
        <dbReference type="Pfam" id="PF13309"/>
    </source>
</evidence>
<evidence type="ECO:0000313" key="4">
    <source>
        <dbReference type="Proteomes" id="UP000183639"/>
    </source>
</evidence>
<evidence type="ECO:0000313" key="3">
    <source>
        <dbReference type="EMBL" id="SFI23268.1"/>
    </source>
</evidence>
<dbReference type="PANTHER" id="PTHR35568:SF1">
    <property type="entry name" value="TRANSCRIPTIONAL REGULATOR DAUR"/>
    <property type="match status" value="1"/>
</dbReference>
<reference evidence="3 4" key="1">
    <citation type="submission" date="2016-10" db="EMBL/GenBank/DDBJ databases">
        <authorList>
            <person name="de Groot N.N."/>
        </authorList>
    </citation>
    <scope>NUCLEOTIDE SEQUENCE [LARGE SCALE GENOMIC DNA]</scope>
    <source>
        <strain evidence="3 4">Z108</strain>
    </source>
</reference>
<dbReference type="Proteomes" id="UP000183639">
    <property type="component" value="Unassembled WGS sequence"/>
</dbReference>
<dbReference type="PANTHER" id="PTHR35568">
    <property type="entry name" value="TRANSCRIPTIONAL REGULATOR DAUR"/>
    <property type="match status" value="1"/>
</dbReference>
<dbReference type="AlphaFoldDB" id="A0A1I3GIF8"/>
<dbReference type="InterPro" id="IPR013559">
    <property type="entry name" value="YheO"/>
</dbReference>
<dbReference type="InterPro" id="IPR039445">
    <property type="entry name" value="DauR-like_HTH"/>
</dbReference>
<sequence length="159" mass="18176">MLQNKIEGGKIGQRFEHFVKSAMEQGDTNEDFVANDFFRKKGKLIRTSSVMIRDDEGKLIGALCINIDMTRMLQQAEYIQSFLPQVKEKPTVKKDVSPDRVEDMVFSLIDNILADCETSALSREERIAKIRFMDTRGIFQLKGSIEQVEERLGVNKVTV</sequence>
<feature type="domain" description="Transcriptional regulator DauR-like HTH" evidence="2">
    <location>
        <begin position="107"/>
        <end position="159"/>
    </location>
</feature>
<protein>
    <submittedName>
        <fullName evidence="3">HTH domain-containing protein</fullName>
    </submittedName>
</protein>